<dbReference type="Gene3D" id="3.40.50.80">
    <property type="entry name" value="Nucleotide-binding domain of ferredoxin-NADP reductase (FNR) module"/>
    <property type="match status" value="1"/>
</dbReference>
<gene>
    <name evidence="2" type="ORF">AZF04_01055</name>
</gene>
<dbReference type="GO" id="GO:0016491">
    <property type="term" value="F:oxidoreductase activity"/>
    <property type="evidence" value="ECO:0007669"/>
    <property type="project" value="InterPro"/>
</dbReference>
<proteinExistence type="predicted"/>
<name>A0A161Q1Z1_9BACI</name>
<organism evidence="2 3">
    <name type="scientific">Alkalihalobacillus trypoxylicola</name>
    <dbReference type="NCBI Taxonomy" id="519424"/>
    <lineage>
        <taxon>Bacteria</taxon>
        <taxon>Bacillati</taxon>
        <taxon>Bacillota</taxon>
        <taxon>Bacilli</taxon>
        <taxon>Bacillales</taxon>
        <taxon>Bacillaceae</taxon>
        <taxon>Alkalihalobacillus</taxon>
    </lineage>
</organism>
<dbReference type="InterPro" id="IPR050415">
    <property type="entry name" value="MRET"/>
</dbReference>
<dbReference type="RefSeq" id="WP_061947203.1">
    <property type="nucleotide sequence ID" value="NZ_LTAO01000001.1"/>
</dbReference>
<dbReference type="AlphaFoldDB" id="A0A161Q1Z1"/>
<evidence type="ECO:0000259" key="1">
    <source>
        <dbReference type="PROSITE" id="PS51384"/>
    </source>
</evidence>
<dbReference type="InterPro" id="IPR001433">
    <property type="entry name" value="OxRdtase_FAD/NAD-bd"/>
</dbReference>
<evidence type="ECO:0000313" key="2">
    <source>
        <dbReference type="EMBL" id="KYG34951.1"/>
    </source>
</evidence>
<dbReference type="InterPro" id="IPR039261">
    <property type="entry name" value="FNR_nucleotide-bd"/>
</dbReference>
<dbReference type="InterPro" id="IPR008333">
    <property type="entry name" value="Cbr1-like_FAD-bd_dom"/>
</dbReference>
<sequence>MGFLKDSLTIFKKNELSFLKKESEGSNIWTFYFKKPKNLHWHSGQHGLFKINQKNLKDSTRAFTLSSSPTEEFITITTSIKESPSDFKNALFHLKPDETVTLNGPVGSFYVKEDKPLYFIAEGIGITPFYSMLKHMSDQNNNHTMKIKLLYVDKYDRFPFKNHLTTLSQSLPLDIVYLTDASALSAQLKASVNEEKEAFYYIAGSKAFIHDNVKQLKQYNVPSKHIFKDSFFA</sequence>
<accession>A0A161Q1Z1</accession>
<keyword evidence="3" id="KW-1185">Reference proteome</keyword>
<protein>
    <recommendedName>
        <fullName evidence="1">FAD-binding FR-type domain-containing protein</fullName>
    </recommendedName>
</protein>
<dbReference type="SUPFAM" id="SSF52343">
    <property type="entry name" value="Ferredoxin reductase-like, C-terminal NADP-linked domain"/>
    <property type="match status" value="1"/>
</dbReference>
<dbReference type="Pfam" id="PF00175">
    <property type="entry name" value="NAD_binding_1"/>
    <property type="match status" value="1"/>
</dbReference>
<dbReference type="Proteomes" id="UP000075806">
    <property type="component" value="Unassembled WGS sequence"/>
</dbReference>
<feature type="domain" description="FAD-binding FR-type" evidence="1">
    <location>
        <begin position="11"/>
        <end position="112"/>
    </location>
</feature>
<reference evidence="2" key="1">
    <citation type="submission" date="2016-02" db="EMBL/GenBank/DDBJ databases">
        <title>Genome sequence of Bacillus trypoxylicola KCTC 13244(T).</title>
        <authorList>
            <person name="Jeong H."/>
            <person name="Park S.-H."/>
            <person name="Choi S.-K."/>
        </authorList>
    </citation>
    <scope>NUCLEOTIDE SEQUENCE [LARGE SCALE GENOMIC DNA]</scope>
    <source>
        <strain evidence="2">KCTC 13244</strain>
    </source>
</reference>
<dbReference type="PANTHER" id="PTHR47354">
    <property type="entry name" value="NADH OXIDOREDUCTASE HCR"/>
    <property type="match status" value="1"/>
</dbReference>
<dbReference type="CDD" id="cd00322">
    <property type="entry name" value="FNR_like"/>
    <property type="match status" value="1"/>
</dbReference>
<dbReference type="STRING" id="519424.AZF04_01055"/>
<dbReference type="InterPro" id="IPR017938">
    <property type="entry name" value="Riboflavin_synthase-like_b-brl"/>
</dbReference>
<dbReference type="OrthoDB" id="573132at2"/>
<dbReference type="InterPro" id="IPR017927">
    <property type="entry name" value="FAD-bd_FR_type"/>
</dbReference>
<comment type="caution">
    <text evidence="2">The sequence shown here is derived from an EMBL/GenBank/DDBJ whole genome shotgun (WGS) entry which is preliminary data.</text>
</comment>
<evidence type="ECO:0000313" key="3">
    <source>
        <dbReference type="Proteomes" id="UP000075806"/>
    </source>
</evidence>
<dbReference type="PANTHER" id="PTHR47354:SF5">
    <property type="entry name" value="PROTEIN RFBI"/>
    <property type="match status" value="1"/>
</dbReference>
<dbReference type="Pfam" id="PF00970">
    <property type="entry name" value="FAD_binding_6"/>
    <property type="match status" value="1"/>
</dbReference>
<dbReference type="PROSITE" id="PS51384">
    <property type="entry name" value="FAD_FR"/>
    <property type="match status" value="1"/>
</dbReference>
<dbReference type="EMBL" id="LTAO01000001">
    <property type="protein sequence ID" value="KYG34951.1"/>
    <property type="molecule type" value="Genomic_DNA"/>
</dbReference>
<dbReference type="Gene3D" id="2.40.30.10">
    <property type="entry name" value="Translation factors"/>
    <property type="match status" value="1"/>
</dbReference>
<dbReference type="SUPFAM" id="SSF63380">
    <property type="entry name" value="Riboflavin synthase domain-like"/>
    <property type="match status" value="1"/>
</dbReference>